<dbReference type="EMBL" id="BNJK01000001">
    <property type="protein sequence ID" value="GHO92779.1"/>
    <property type="molecule type" value="Genomic_DNA"/>
</dbReference>
<keyword evidence="2" id="KW-1185">Reference proteome</keyword>
<comment type="caution">
    <text evidence="1">The sequence shown here is derived from an EMBL/GenBank/DDBJ whole genome shotgun (WGS) entry which is preliminary data.</text>
</comment>
<organism evidence="1 2">
    <name type="scientific">Reticulibacter mediterranei</name>
    <dbReference type="NCBI Taxonomy" id="2778369"/>
    <lineage>
        <taxon>Bacteria</taxon>
        <taxon>Bacillati</taxon>
        <taxon>Chloroflexota</taxon>
        <taxon>Ktedonobacteria</taxon>
        <taxon>Ktedonobacterales</taxon>
        <taxon>Reticulibacteraceae</taxon>
        <taxon>Reticulibacter</taxon>
    </lineage>
</organism>
<sequence length="55" mass="6255">MYIYKGMRKLQALPLLKIAVLPTTMTETLNILHRLNEGKGYEDARNDFSAEEAEG</sequence>
<gene>
    <name evidence="1" type="ORF">KSF_028270</name>
</gene>
<evidence type="ECO:0000313" key="2">
    <source>
        <dbReference type="Proteomes" id="UP000597444"/>
    </source>
</evidence>
<proteinExistence type="predicted"/>
<evidence type="ECO:0000313" key="1">
    <source>
        <dbReference type="EMBL" id="GHO92779.1"/>
    </source>
</evidence>
<name>A0A8J3IJV4_9CHLR</name>
<protein>
    <submittedName>
        <fullName evidence="1">Uncharacterized protein</fullName>
    </submittedName>
</protein>
<dbReference type="AlphaFoldDB" id="A0A8J3IJV4"/>
<reference evidence="1" key="1">
    <citation type="submission" date="2020-10" db="EMBL/GenBank/DDBJ databases">
        <title>Taxonomic study of unclassified bacteria belonging to the class Ktedonobacteria.</title>
        <authorList>
            <person name="Yabe S."/>
            <person name="Wang C.M."/>
            <person name="Zheng Y."/>
            <person name="Sakai Y."/>
            <person name="Cavaletti L."/>
            <person name="Monciardini P."/>
            <person name="Donadio S."/>
        </authorList>
    </citation>
    <scope>NUCLEOTIDE SEQUENCE</scope>
    <source>
        <strain evidence="1">ID150040</strain>
    </source>
</reference>
<dbReference type="Proteomes" id="UP000597444">
    <property type="component" value="Unassembled WGS sequence"/>
</dbReference>
<accession>A0A8J3IJV4</accession>